<evidence type="ECO:0000313" key="2">
    <source>
        <dbReference type="EMBL" id="QLI81136.1"/>
    </source>
</evidence>
<protein>
    <submittedName>
        <fullName evidence="2">DUF2185 domain-containing protein</fullName>
    </submittedName>
</protein>
<dbReference type="PANTHER" id="PTHR38743:SF2">
    <property type="entry name" value="DUF2185 DOMAIN-CONTAINING PROTEIN"/>
    <property type="match status" value="1"/>
</dbReference>
<dbReference type="EMBL" id="CP058952">
    <property type="protein sequence ID" value="QLI81136.1"/>
    <property type="molecule type" value="Genomic_DNA"/>
</dbReference>
<dbReference type="KEGG" id="cfon:HZU75_06080"/>
<feature type="domain" description="Immunity protein Imm33" evidence="1">
    <location>
        <begin position="21"/>
        <end position="99"/>
    </location>
</feature>
<dbReference type="Proteomes" id="UP000510822">
    <property type="component" value="Chromosome"/>
</dbReference>
<keyword evidence="3" id="KW-1185">Reference proteome</keyword>
<dbReference type="AlphaFoldDB" id="A0A7D5V932"/>
<name>A0A7D5V932_9NEIS</name>
<dbReference type="RefSeq" id="WP_180308266.1">
    <property type="nucleotide sequence ID" value="NZ_CP058952.1"/>
</dbReference>
<evidence type="ECO:0000259" key="1">
    <source>
        <dbReference type="Pfam" id="PF09951"/>
    </source>
</evidence>
<dbReference type="InterPro" id="IPR018689">
    <property type="entry name" value="Imm33_dom"/>
</dbReference>
<evidence type="ECO:0000313" key="3">
    <source>
        <dbReference type="Proteomes" id="UP000510822"/>
    </source>
</evidence>
<organism evidence="2 3">
    <name type="scientific">Chitinibacter fontanus</name>
    <dbReference type="NCBI Taxonomy" id="1737446"/>
    <lineage>
        <taxon>Bacteria</taxon>
        <taxon>Pseudomonadati</taxon>
        <taxon>Pseudomonadota</taxon>
        <taxon>Betaproteobacteria</taxon>
        <taxon>Neisseriales</taxon>
        <taxon>Chitinibacteraceae</taxon>
        <taxon>Chitinibacter</taxon>
    </lineage>
</organism>
<gene>
    <name evidence="2" type="ORF">HZU75_06080</name>
</gene>
<accession>A0A7D5V932</accession>
<reference evidence="2 3" key="1">
    <citation type="journal article" date="2016" name="Int. J. Syst. Evol. Microbiol.">
        <title>Chitinibacter fontanus sp. nov., isolated from a spring.</title>
        <authorList>
            <person name="Sheu S.Y."/>
            <person name="Li Y.S."/>
            <person name="Young C.C."/>
            <person name="Chen W.M."/>
        </authorList>
    </citation>
    <scope>NUCLEOTIDE SEQUENCE [LARGE SCALE GENOMIC DNA]</scope>
    <source>
        <strain evidence="2 3">STM-7</strain>
    </source>
</reference>
<dbReference type="Pfam" id="PF09951">
    <property type="entry name" value="Imm33"/>
    <property type="match status" value="1"/>
</dbReference>
<proteinExistence type="predicted"/>
<sequence>MKDFLLDERIIKKIATGHGSCIASDEITIEGYPVGLMYREKPLKDGDSGWRFFSGTEDQKYLNNPKNHSEFDVNVIANYDSHIIPLLGSPVGSVFERFVKSEDDDEFKPVTDWSPLD</sequence>
<dbReference type="PANTHER" id="PTHR38743">
    <property type="entry name" value="SIMILAR TO GLYOXYLASE I FAMILY PROTEIN"/>
    <property type="match status" value="1"/>
</dbReference>